<dbReference type="Pfam" id="PF00147">
    <property type="entry name" value="Fibrinogen_C"/>
    <property type="match status" value="1"/>
</dbReference>
<keyword evidence="2" id="KW-0964">Secreted</keyword>
<evidence type="ECO:0000256" key="4">
    <source>
        <dbReference type="ARBA" id="ARBA00023054"/>
    </source>
</evidence>
<dbReference type="SMART" id="SM00186">
    <property type="entry name" value="FBG"/>
    <property type="match status" value="1"/>
</dbReference>
<dbReference type="STRING" id="6412.T1EI32"/>
<dbReference type="Gene3D" id="4.10.530.10">
    <property type="entry name" value="Gamma-fibrinogen Carboxyl Terminal Fragment, domain 2"/>
    <property type="match status" value="1"/>
</dbReference>
<evidence type="ECO:0000256" key="1">
    <source>
        <dbReference type="ARBA" id="ARBA00004613"/>
    </source>
</evidence>
<keyword evidence="10" id="KW-1185">Reference proteome</keyword>
<dbReference type="EMBL" id="AMQM01002154">
    <property type="status" value="NOT_ANNOTATED_CDS"/>
    <property type="molecule type" value="Genomic_DNA"/>
</dbReference>
<dbReference type="KEGG" id="hro:HELRODRAFT_134076"/>
<accession>T1EI32</accession>
<dbReference type="InterPro" id="IPR036056">
    <property type="entry name" value="Fibrinogen-like_C"/>
</dbReference>
<reference evidence="8 10" key="2">
    <citation type="journal article" date="2013" name="Nature">
        <title>Insights into bilaterian evolution from three spiralian genomes.</title>
        <authorList>
            <person name="Simakov O."/>
            <person name="Marletaz F."/>
            <person name="Cho S.J."/>
            <person name="Edsinger-Gonzales E."/>
            <person name="Havlak P."/>
            <person name="Hellsten U."/>
            <person name="Kuo D.H."/>
            <person name="Larsson T."/>
            <person name="Lv J."/>
            <person name="Arendt D."/>
            <person name="Savage R."/>
            <person name="Osoegawa K."/>
            <person name="de Jong P."/>
            <person name="Grimwood J."/>
            <person name="Chapman J.A."/>
            <person name="Shapiro H."/>
            <person name="Aerts A."/>
            <person name="Otillar R.P."/>
            <person name="Terry A.Y."/>
            <person name="Boore J.L."/>
            <person name="Grigoriev I.V."/>
            <person name="Lindberg D.R."/>
            <person name="Seaver E.C."/>
            <person name="Weisblat D.A."/>
            <person name="Putnam N.H."/>
            <person name="Rokhsar D.S."/>
        </authorList>
    </citation>
    <scope>NUCLEOTIDE SEQUENCE</scope>
</reference>
<proteinExistence type="predicted"/>
<evidence type="ECO:0000313" key="9">
    <source>
        <dbReference type="EnsemblMetazoa" id="HelroP134076"/>
    </source>
</evidence>
<feature type="domain" description="Fibrinogen C-terminal" evidence="7">
    <location>
        <begin position="1"/>
        <end position="144"/>
    </location>
</feature>
<evidence type="ECO:0000256" key="3">
    <source>
        <dbReference type="ARBA" id="ARBA00022729"/>
    </source>
</evidence>
<dbReference type="InterPro" id="IPR037579">
    <property type="entry name" value="FIB_ANG-like"/>
</dbReference>
<organism evidence="9 10">
    <name type="scientific">Helobdella robusta</name>
    <name type="common">Californian leech</name>
    <dbReference type="NCBI Taxonomy" id="6412"/>
    <lineage>
        <taxon>Eukaryota</taxon>
        <taxon>Metazoa</taxon>
        <taxon>Spiralia</taxon>
        <taxon>Lophotrochozoa</taxon>
        <taxon>Annelida</taxon>
        <taxon>Clitellata</taxon>
        <taxon>Hirudinea</taxon>
        <taxon>Rhynchobdellida</taxon>
        <taxon>Glossiphoniidae</taxon>
        <taxon>Helobdella</taxon>
    </lineage>
</organism>
<sequence length="144" mass="16378">WIIIQQRIDGSLSFEQKWGAYKSGFGNISENFWFGLEKMHLLTTTKPTLRIEVLTTDGLWRSDHYKDFQVQSEGEGYKLHVGGYYGDSGDVITKSSAGGLDMQDMKFSTFDKDNDAWKGGECADVSASGWWFQNCYSINLNGRY</sequence>
<dbReference type="Proteomes" id="UP000015101">
    <property type="component" value="Unassembled WGS sequence"/>
</dbReference>
<dbReference type="GeneID" id="20196232"/>
<dbReference type="InterPro" id="IPR002181">
    <property type="entry name" value="Fibrinogen_a/b/g_C_dom"/>
</dbReference>
<dbReference type="AlphaFoldDB" id="T1EI32"/>
<dbReference type="InParanoid" id="T1EI32"/>
<reference evidence="9" key="3">
    <citation type="submission" date="2015-06" db="UniProtKB">
        <authorList>
            <consortium name="EnsemblMetazoa"/>
        </authorList>
    </citation>
    <scope>IDENTIFICATION</scope>
</reference>
<dbReference type="EMBL" id="KB097700">
    <property type="protein sequence ID" value="ESN91668.1"/>
    <property type="molecule type" value="Genomic_DNA"/>
</dbReference>
<dbReference type="InterPro" id="IPR014716">
    <property type="entry name" value="Fibrinogen_a/b/g_C_1"/>
</dbReference>
<dbReference type="CTD" id="20196232"/>
<keyword evidence="5" id="KW-1015">Disulfide bond</keyword>
<evidence type="ECO:0000313" key="8">
    <source>
        <dbReference type="EMBL" id="ESN91668.1"/>
    </source>
</evidence>
<reference evidence="10" key="1">
    <citation type="submission" date="2012-12" db="EMBL/GenBank/DDBJ databases">
        <authorList>
            <person name="Hellsten U."/>
            <person name="Grimwood J."/>
            <person name="Chapman J.A."/>
            <person name="Shapiro H."/>
            <person name="Aerts A."/>
            <person name="Otillar R.P."/>
            <person name="Terry A.Y."/>
            <person name="Boore J.L."/>
            <person name="Simakov O."/>
            <person name="Marletaz F."/>
            <person name="Cho S.-J."/>
            <person name="Edsinger-Gonzales E."/>
            <person name="Havlak P."/>
            <person name="Kuo D.-H."/>
            <person name="Larsson T."/>
            <person name="Lv J."/>
            <person name="Arendt D."/>
            <person name="Savage R."/>
            <person name="Osoegawa K."/>
            <person name="de Jong P."/>
            <person name="Lindberg D.R."/>
            <person name="Seaver E.C."/>
            <person name="Weisblat D.A."/>
            <person name="Putnam N.H."/>
            <person name="Grigoriev I.V."/>
            <person name="Rokhsar D.S."/>
        </authorList>
    </citation>
    <scope>NUCLEOTIDE SEQUENCE</scope>
</reference>
<gene>
    <name evidence="9" type="primary">20196232</name>
    <name evidence="8" type="ORF">HELRODRAFT_134076</name>
</gene>
<evidence type="ECO:0000256" key="5">
    <source>
        <dbReference type="ARBA" id="ARBA00023157"/>
    </source>
</evidence>
<dbReference type="PROSITE" id="PS51406">
    <property type="entry name" value="FIBRINOGEN_C_2"/>
    <property type="match status" value="1"/>
</dbReference>
<evidence type="ECO:0000256" key="6">
    <source>
        <dbReference type="ARBA" id="ARBA00023180"/>
    </source>
</evidence>
<protein>
    <recommendedName>
        <fullName evidence="7">Fibrinogen C-terminal domain-containing protein</fullName>
    </recommendedName>
</protein>
<dbReference type="RefSeq" id="XP_009030490.1">
    <property type="nucleotide sequence ID" value="XM_009032242.1"/>
</dbReference>
<evidence type="ECO:0000256" key="2">
    <source>
        <dbReference type="ARBA" id="ARBA00022525"/>
    </source>
</evidence>
<dbReference type="eggNOG" id="KOG2579">
    <property type="taxonomic scope" value="Eukaryota"/>
</dbReference>
<dbReference type="PANTHER" id="PTHR47221:SF6">
    <property type="entry name" value="FIBRINOGEN ALPHA CHAIN"/>
    <property type="match status" value="1"/>
</dbReference>
<dbReference type="OrthoDB" id="7940501at2759"/>
<dbReference type="Gene3D" id="3.90.215.10">
    <property type="entry name" value="Gamma Fibrinogen, chain A, domain 1"/>
    <property type="match status" value="1"/>
</dbReference>
<keyword evidence="3" id="KW-0732">Signal</keyword>
<dbReference type="HOGENOM" id="CLU_038628_6_2_1"/>
<comment type="subcellular location">
    <subcellularLocation>
        <location evidence="1">Secreted</location>
    </subcellularLocation>
</comment>
<dbReference type="GO" id="GO:0005615">
    <property type="term" value="C:extracellular space"/>
    <property type="evidence" value="ECO:0000318"/>
    <property type="project" value="GO_Central"/>
</dbReference>
<evidence type="ECO:0000259" key="7">
    <source>
        <dbReference type="PROSITE" id="PS51406"/>
    </source>
</evidence>
<dbReference type="PANTHER" id="PTHR47221">
    <property type="entry name" value="FIBRINOGEN ALPHA CHAIN"/>
    <property type="match status" value="1"/>
</dbReference>
<dbReference type="OMA" id="PSINGHI"/>
<keyword evidence="6" id="KW-0325">Glycoprotein</keyword>
<dbReference type="EnsemblMetazoa" id="HelroT134076">
    <property type="protein sequence ID" value="HelroP134076"/>
    <property type="gene ID" value="HelroG134076"/>
</dbReference>
<keyword evidence="4" id="KW-0175">Coiled coil</keyword>
<name>T1EI32_HELRO</name>
<evidence type="ECO:0000313" key="10">
    <source>
        <dbReference type="Proteomes" id="UP000015101"/>
    </source>
</evidence>
<dbReference type="SUPFAM" id="SSF56496">
    <property type="entry name" value="Fibrinogen C-terminal domain-like"/>
    <property type="match status" value="1"/>
</dbReference>